<feature type="non-terminal residue" evidence="1">
    <location>
        <position position="87"/>
    </location>
</feature>
<keyword evidence="2" id="KW-1185">Reference proteome</keyword>
<proteinExistence type="predicted"/>
<name>A0A067MUF4_BOTB1</name>
<accession>A0A067MUF4</accession>
<evidence type="ECO:0000313" key="1">
    <source>
        <dbReference type="EMBL" id="KDQ19249.1"/>
    </source>
</evidence>
<dbReference type="HOGENOM" id="CLU_191092_0_0_1"/>
<reference evidence="2" key="1">
    <citation type="journal article" date="2014" name="Proc. Natl. Acad. Sci. U.S.A.">
        <title>Extensive sampling of basidiomycete genomes demonstrates inadequacy of the white-rot/brown-rot paradigm for wood decay fungi.</title>
        <authorList>
            <person name="Riley R."/>
            <person name="Salamov A.A."/>
            <person name="Brown D.W."/>
            <person name="Nagy L.G."/>
            <person name="Floudas D."/>
            <person name="Held B.W."/>
            <person name="Levasseur A."/>
            <person name="Lombard V."/>
            <person name="Morin E."/>
            <person name="Otillar R."/>
            <person name="Lindquist E.A."/>
            <person name="Sun H."/>
            <person name="LaButti K.M."/>
            <person name="Schmutz J."/>
            <person name="Jabbour D."/>
            <person name="Luo H."/>
            <person name="Baker S.E."/>
            <person name="Pisabarro A.G."/>
            <person name="Walton J.D."/>
            <person name="Blanchette R.A."/>
            <person name="Henrissat B."/>
            <person name="Martin F."/>
            <person name="Cullen D."/>
            <person name="Hibbett D.S."/>
            <person name="Grigoriev I.V."/>
        </authorList>
    </citation>
    <scope>NUCLEOTIDE SEQUENCE [LARGE SCALE GENOMIC DNA]</scope>
    <source>
        <strain evidence="2">FD-172 SS1</strain>
    </source>
</reference>
<organism evidence="1 2">
    <name type="scientific">Botryobasidium botryosum (strain FD-172 SS1)</name>
    <dbReference type="NCBI Taxonomy" id="930990"/>
    <lineage>
        <taxon>Eukaryota</taxon>
        <taxon>Fungi</taxon>
        <taxon>Dikarya</taxon>
        <taxon>Basidiomycota</taxon>
        <taxon>Agaricomycotina</taxon>
        <taxon>Agaricomycetes</taxon>
        <taxon>Cantharellales</taxon>
        <taxon>Botryobasidiaceae</taxon>
        <taxon>Botryobasidium</taxon>
    </lineage>
</organism>
<dbReference type="Proteomes" id="UP000027195">
    <property type="component" value="Unassembled WGS sequence"/>
</dbReference>
<dbReference type="EMBL" id="KL198019">
    <property type="protein sequence ID" value="KDQ19249.1"/>
    <property type="molecule type" value="Genomic_DNA"/>
</dbReference>
<evidence type="ECO:0000313" key="2">
    <source>
        <dbReference type="Proteomes" id="UP000027195"/>
    </source>
</evidence>
<dbReference type="AlphaFoldDB" id="A0A067MUF4"/>
<protein>
    <submittedName>
        <fullName evidence="1">Uncharacterized protein</fullName>
    </submittedName>
</protein>
<sequence>MDERCKQGVYEQVGGEWPWVEYANTNMCEGFFPKNMQKDGKNREKVHLIFSQGVGGSSMLPDWRCAGEVTPINGVRAAMVARTRWYV</sequence>
<gene>
    <name evidence="1" type="ORF">BOTBODRAFT_27834</name>
</gene>
<dbReference type="InParanoid" id="A0A067MUF4"/>